<dbReference type="Pfam" id="PF00171">
    <property type="entry name" value="Aldedh"/>
    <property type="match status" value="1"/>
</dbReference>
<keyword evidence="5" id="KW-1185">Reference proteome</keyword>
<evidence type="ECO:0000256" key="1">
    <source>
        <dbReference type="ARBA" id="ARBA00009986"/>
    </source>
</evidence>
<keyword evidence="2" id="KW-0560">Oxidoreductase</keyword>
<dbReference type="EMBL" id="LVXG01000006">
    <property type="protein sequence ID" value="OQP53468.1"/>
    <property type="molecule type" value="Genomic_DNA"/>
</dbReference>
<dbReference type="AlphaFoldDB" id="A0A1V9F516"/>
<reference evidence="5" key="1">
    <citation type="submission" date="2016-04" db="EMBL/GenBank/DDBJ databases">
        <authorList>
            <person name="Chen L."/>
            <person name="Zhuang W."/>
            <person name="Wang G."/>
        </authorList>
    </citation>
    <scope>NUCLEOTIDE SEQUENCE [LARGE SCALE GENOMIC DNA]</scope>
    <source>
        <strain evidence="5">17621</strain>
    </source>
</reference>
<feature type="domain" description="Aldehyde dehydrogenase" evidence="3">
    <location>
        <begin position="1"/>
        <end position="98"/>
    </location>
</feature>
<dbReference type="Proteomes" id="UP000192610">
    <property type="component" value="Unassembled WGS sequence"/>
</dbReference>
<dbReference type="PANTHER" id="PTHR42804:SF1">
    <property type="entry name" value="ALDEHYDE DEHYDROGENASE-RELATED"/>
    <property type="match status" value="1"/>
</dbReference>
<dbReference type="GO" id="GO:0016620">
    <property type="term" value="F:oxidoreductase activity, acting on the aldehyde or oxo group of donors, NAD or NADP as acceptor"/>
    <property type="evidence" value="ECO:0007669"/>
    <property type="project" value="InterPro"/>
</dbReference>
<sequence length="100" mass="10800">MTIAREEIFGPVLSIITYRTEEEAISIANDTVYGLHAYVSSSNIERANQVAAQINAGRVAINTIYHDALAPFGGFKQSGIGREGGIYGLEEQLETKVIIG</sequence>
<dbReference type="FunFam" id="3.40.605.10:FF:000026">
    <property type="entry name" value="Aldehyde dehydrogenase, putative"/>
    <property type="match status" value="1"/>
</dbReference>
<comment type="caution">
    <text evidence="4">The sequence shown here is derived from an EMBL/GenBank/DDBJ whole genome shotgun (WGS) entry which is preliminary data.</text>
</comment>
<dbReference type="Gene3D" id="3.40.309.10">
    <property type="entry name" value="Aldehyde Dehydrogenase, Chain A, domain 2"/>
    <property type="match status" value="1"/>
</dbReference>
<comment type="similarity">
    <text evidence="1">Belongs to the aldehyde dehydrogenase family.</text>
</comment>
<evidence type="ECO:0000259" key="3">
    <source>
        <dbReference type="Pfam" id="PF00171"/>
    </source>
</evidence>
<proteinExistence type="inferred from homology"/>
<evidence type="ECO:0000313" key="4">
    <source>
        <dbReference type="EMBL" id="OQP53468.1"/>
    </source>
</evidence>
<dbReference type="Gene3D" id="3.40.605.10">
    <property type="entry name" value="Aldehyde Dehydrogenase, Chain A, domain 1"/>
    <property type="match status" value="1"/>
</dbReference>
<dbReference type="PANTHER" id="PTHR42804">
    <property type="entry name" value="ALDEHYDE DEHYDROGENASE"/>
    <property type="match status" value="1"/>
</dbReference>
<dbReference type="SUPFAM" id="SSF53720">
    <property type="entry name" value="ALDH-like"/>
    <property type="match status" value="1"/>
</dbReference>
<dbReference type="InterPro" id="IPR016163">
    <property type="entry name" value="Ald_DH_C"/>
</dbReference>
<name>A0A1V9F516_9BACT</name>
<organism evidence="4 5">
    <name type="scientific">Niastella yeongjuensis</name>
    <dbReference type="NCBI Taxonomy" id="354355"/>
    <lineage>
        <taxon>Bacteria</taxon>
        <taxon>Pseudomonadati</taxon>
        <taxon>Bacteroidota</taxon>
        <taxon>Chitinophagia</taxon>
        <taxon>Chitinophagales</taxon>
        <taxon>Chitinophagaceae</taxon>
        <taxon>Niastella</taxon>
    </lineage>
</organism>
<dbReference type="InterPro" id="IPR016161">
    <property type="entry name" value="Ald_DH/histidinol_DH"/>
</dbReference>
<gene>
    <name evidence="4" type="ORF">A4H97_23785</name>
</gene>
<dbReference type="InterPro" id="IPR015590">
    <property type="entry name" value="Aldehyde_DH_dom"/>
</dbReference>
<dbReference type="STRING" id="354355.SAMN05660816_04442"/>
<protein>
    <recommendedName>
        <fullName evidence="3">Aldehyde dehydrogenase domain-containing protein</fullName>
    </recommendedName>
</protein>
<accession>A0A1V9F516</accession>
<evidence type="ECO:0000313" key="5">
    <source>
        <dbReference type="Proteomes" id="UP000192610"/>
    </source>
</evidence>
<dbReference type="InterPro" id="IPR016162">
    <property type="entry name" value="Ald_DH_N"/>
</dbReference>
<evidence type="ECO:0000256" key="2">
    <source>
        <dbReference type="ARBA" id="ARBA00023002"/>
    </source>
</evidence>